<dbReference type="EMBL" id="GBRH01239010">
    <property type="protein sequence ID" value="JAD58885.1"/>
    <property type="molecule type" value="Transcribed_RNA"/>
</dbReference>
<sequence length="30" mass="3605">MIVKSYFQSASLFFVTIFLLLCRHLLWLTN</sequence>
<reference evidence="2" key="2">
    <citation type="journal article" date="2015" name="Data Brief">
        <title>Shoot transcriptome of the giant reed, Arundo donax.</title>
        <authorList>
            <person name="Barrero R.A."/>
            <person name="Guerrero F.D."/>
            <person name="Moolhuijzen P."/>
            <person name="Goolsby J.A."/>
            <person name="Tidwell J."/>
            <person name="Bellgard S.E."/>
            <person name="Bellgard M.I."/>
        </authorList>
    </citation>
    <scope>NUCLEOTIDE SEQUENCE</scope>
    <source>
        <tissue evidence="2">Shoot tissue taken approximately 20 cm above the soil surface</tissue>
    </source>
</reference>
<evidence type="ECO:0000313" key="2">
    <source>
        <dbReference type="EMBL" id="JAD58885.1"/>
    </source>
</evidence>
<protein>
    <submittedName>
        <fullName evidence="2">Uncharacterized protein</fullName>
    </submittedName>
</protein>
<keyword evidence="1" id="KW-0812">Transmembrane</keyword>
<accession>A0A0A9BCC2</accession>
<feature type="transmembrane region" description="Helical" evidence="1">
    <location>
        <begin position="6"/>
        <end position="26"/>
    </location>
</feature>
<name>A0A0A9BCC2_ARUDO</name>
<proteinExistence type="predicted"/>
<reference evidence="2" key="1">
    <citation type="submission" date="2014-09" db="EMBL/GenBank/DDBJ databases">
        <authorList>
            <person name="Magalhaes I.L.F."/>
            <person name="Oliveira U."/>
            <person name="Santos F.R."/>
            <person name="Vidigal T.H.D.A."/>
            <person name="Brescovit A.D."/>
            <person name="Santos A.J."/>
        </authorList>
    </citation>
    <scope>NUCLEOTIDE SEQUENCE</scope>
    <source>
        <tissue evidence="2">Shoot tissue taken approximately 20 cm above the soil surface</tissue>
    </source>
</reference>
<keyword evidence="1" id="KW-1133">Transmembrane helix</keyword>
<dbReference type="AlphaFoldDB" id="A0A0A9BCC2"/>
<evidence type="ECO:0000256" key="1">
    <source>
        <dbReference type="SAM" id="Phobius"/>
    </source>
</evidence>
<organism evidence="2">
    <name type="scientific">Arundo donax</name>
    <name type="common">Giant reed</name>
    <name type="synonym">Donax arundinaceus</name>
    <dbReference type="NCBI Taxonomy" id="35708"/>
    <lineage>
        <taxon>Eukaryota</taxon>
        <taxon>Viridiplantae</taxon>
        <taxon>Streptophyta</taxon>
        <taxon>Embryophyta</taxon>
        <taxon>Tracheophyta</taxon>
        <taxon>Spermatophyta</taxon>
        <taxon>Magnoliopsida</taxon>
        <taxon>Liliopsida</taxon>
        <taxon>Poales</taxon>
        <taxon>Poaceae</taxon>
        <taxon>PACMAD clade</taxon>
        <taxon>Arundinoideae</taxon>
        <taxon>Arundineae</taxon>
        <taxon>Arundo</taxon>
    </lineage>
</organism>
<keyword evidence="1" id="KW-0472">Membrane</keyword>